<feature type="transmembrane region" description="Helical" evidence="1">
    <location>
        <begin position="59"/>
        <end position="81"/>
    </location>
</feature>
<organism evidence="2 3">
    <name type="scientific">Nonomuraea bangladeshensis</name>
    <dbReference type="NCBI Taxonomy" id="404385"/>
    <lineage>
        <taxon>Bacteria</taxon>
        <taxon>Bacillati</taxon>
        <taxon>Actinomycetota</taxon>
        <taxon>Actinomycetes</taxon>
        <taxon>Streptosporangiales</taxon>
        <taxon>Streptosporangiaceae</taxon>
        <taxon>Nonomuraea</taxon>
    </lineage>
</organism>
<feature type="transmembrane region" description="Helical" evidence="1">
    <location>
        <begin position="113"/>
        <end position="133"/>
    </location>
</feature>
<reference evidence="2 3" key="1">
    <citation type="submission" date="2024-06" db="EMBL/GenBank/DDBJ databases">
        <title>The Natural Products Discovery Center: Release of the First 8490 Sequenced Strains for Exploring Actinobacteria Biosynthetic Diversity.</title>
        <authorList>
            <person name="Kalkreuter E."/>
            <person name="Kautsar S.A."/>
            <person name="Yang D."/>
            <person name="Bader C.D."/>
            <person name="Teijaro C.N."/>
            <person name="Fluegel L."/>
            <person name="Davis C.M."/>
            <person name="Simpson J.R."/>
            <person name="Lauterbach L."/>
            <person name="Steele A.D."/>
            <person name="Gui C."/>
            <person name="Meng S."/>
            <person name="Li G."/>
            <person name="Viehrig K."/>
            <person name="Ye F."/>
            <person name="Su P."/>
            <person name="Kiefer A.F."/>
            <person name="Nichols A."/>
            <person name="Cepeda A.J."/>
            <person name="Yan W."/>
            <person name="Fan B."/>
            <person name="Jiang Y."/>
            <person name="Adhikari A."/>
            <person name="Zheng C.-J."/>
            <person name="Schuster L."/>
            <person name="Cowan T.M."/>
            <person name="Smanski M.J."/>
            <person name="Chevrette M.G."/>
            <person name="De Carvalho L.P.S."/>
            <person name="Shen B."/>
        </authorList>
    </citation>
    <scope>NUCLEOTIDE SEQUENCE [LARGE SCALE GENOMIC DNA]</scope>
    <source>
        <strain evidence="2 3">NPDC049574</strain>
    </source>
</reference>
<evidence type="ECO:0000313" key="2">
    <source>
        <dbReference type="EMBL" id="MEV4290195.1"/>
    </source>
</evidence>
<evidence type="ECO:0008006" key="4">
    <source>
        <dbReference type="Google" id="ProtNLM"/>
    </source>
</evidence>
<evidence type="ECO:0000256" key="1">
    <source>
        <dbReference type="SAM" id="Phobius"/>
    </source>
</evidence>
<keyword evidence="1" id="KW-0472">Membrane</keyword>
<feature type="transmembrane region" description="Helical" evidence="1">
    <location>
        <begin position="27"/>
        <end position="47"/>
    </location>
</feature>
<sequence length="148" mass="15995">MATPPVLLEAAMSGPDRLFTEPRPVKLAQACLLAQALILVVPLLMLIQYFRWMSGEFTALALILMVVQTAAVLGVSALALLTGSRRNWVRLSAIWLQALVALRNLTAMVDDGASFWGALGLLVAGVGATQLLTEPAQNWFHLRGRQTS</sequence>
<dbReference type="RefSeq" id="WP_364456980.1">
    <property type="nucleotide sequence ID" value="NZ_JBFARM010000010.1"/>
</dbReference>
<comment type="caution">
    <text evidence="2">The sequence shown here is derived from an EMBL/GenBank/DDBJ whole genome shotgun (WGS) entry which is preliminary data.</text>
</comment>
<keyword evidence="1" id="KW-0812">Transmembrane</keyword>
<dbReference type="Proteomes" id="UP001552427">
    <property type="component" value="Unassembled WGS sequence"/>
</dbReference>
<keyword evidence="1" id="KW-1133">Transmembrane helix</keyword>
<protein>
    <recommendedName>
        <fullName evidence="4">ABC transporter permease</fullName>
    </recommendedName>
</protein>
<evidence type="ECO:0000313" key="3">
    <source>
        <dbReference type="Proteomes" id="UP001552427"/>
    </source>
</evidence>
<accession>A0ABV3HCQ2</accession>
<proteinExistence type="predicted"/>
<gene>
    <name evidence="2" type="ORF">AB0K40_32195</name>
</gene>
<dbReference type="EMBL" id="JBFARM010000010">
    <property type="protein sequence ID" value="MEV4290195.1"/>
    <property type="molecule type" value="Genomic_DNA"/>
</dbReference>
<name>A0ABV3HCQ2_9ACTN</name>
<keyword evidence="3" id="KW-1185">Reference proteome</keyword>